<feature type="region of interest" description="Disordered" evidence="1">
    <location>
        <begin position="43"/>
        <end position="87"/>
    </location>
</feature>
<sequence length="114" mass="12532">MPNNLRLTVQNILEDHLSSLVGYFHIGHWASVLPHMEGVRVQKPGKTVGGAHGTQTPLELEQSPPTLPSSPSETPGKNEANDNLSKYIEEVRMETDLVLDLGAKKVKDDPKQAR</sequence>
<organism evidence="2 3">
    <name type="scientific">Pleurotus ostreatus</name>
    <name type="common">Oyster mushroom</name>
    <name type="synonym">White-rot fungus</name>
    <dbReference type="NCBI Taxonomy" id="5322"/>
    <lineage>
        <taxon>Eukaryota</taxon>
        <taxon>Fungi</taxon>
        <taxon>Dikarya</taxon>
        <taxon>Basidiomycota</taxon>
        <taxon>Agaricomycotina</taxon>
        <taxon>Agaricomycetes</taxon>
        <taxon>Agaricomycetidae</taxon>
        <taxon>Agaricales</taxon>
        <taxon>Pleurotineae</taxon>
        <taxon>Pleurotaceae</taxon>
        <taxon>Pleurotus</taxon>
    </lineage>
</organism>
<gene>
    <name evidence="2" type="ORF">PC9H_007314</name>
</gene>
<comment type="caution">
    <text evidence="2">The sequence shown here is derived from an EMBL/GenBank/DDBJ whole genome shotgun (WGS) entry which is preliminary data.</text>
</comment>
<keyword evidence="3" id="KW-1185">Reference proteome</keyword>
<dbReference type="RefSeq" id="XP_036630467.1">
    <property type="nucleotide sequence ID" value="XM_036776847.1"/>
</dbReference>
<dbReference type="AlphaFoldDB" id="A0A8H6ZQV7"/>
<reference evidence="2" key="1">
    <citation type="submission" date="2019-07" db="EMBL/GenBank/DDBJ databases">
        <authorList>
            <person name="Palmer J.M."/>
        </authorList>
    </citation>
    <scope>NUCLEOTIDE SEQUENCE</scope>
    <source>
        <strain evidence="2">PC9</strain>
    </source>
</reference>
<dbReference type="EMBL" id="JACETU010000005">
    <property type="protein sequence ID" value="KAF7428095.1"/>
    <property type="molecule type" value="Genomic_DNA"/>
</dbReference>
<evidence type="ECO:0000313" key="2">
    <source>
        <dbReference type="EMBL" id="KAF7428095.1"/>
    </source>
</evidence>
<name>A0A8H6ZQV7_PLEOS</name>
<evidence type="ECO:0000313" key="3">
    <source>
        <dbReference type="Proteomes" id="UP000623687"/>
    </source>
</evidence>
<dbReference type="Proteomes" id="UP000623687">
    <property type="component" value="Unassembled WGS sequence"/>
</dbReference>
<dbReference type="VEuPathDB" id="FungiDB:PC9H_007314"/>
<proteinExistence type="predicted"/>
<feature type="compositionally biased region" description="Low complexity" evidence="1">
    <location>
        <begin position="56"/>
        <end position="75"/>
    </location>
</feature>
<accession>A0A8H6ZQV7</accession>
<protein>
    <submittedName>
        <fullName evidence="2">Uncharacterized protein</fullName>
    </submittedName>
</protein>
<dbReference type="GeneID" id="59377132"/>
<evidence type="ECO:0000256" key="1">
    <source>
        <dbReference type="SAM" id="MobiDB-lite"/>
    </source>
</evidence>